<feature type="compositionally biased region" description="Low complexity" evidence="2">
    <location>
        <begin position="27"/>
        <end position="43"/>
    </location>
</feature>
<dbReference type="EMBL" id="VCIW01000015">
    <property type="protein sequence ID" value="TLS50392.1"/>
    <property type="molecule type" value="Genomic_DNA"/>
</dbReference>
<feature type="signal peptide" evidence="4">
    <location>
        <begin position="1"/>
        <end position="21"/>
    </location>
</feature>
<keyword evidence="3" id="KW-0472">Membrane</keyword>
<feature type="coiled-coil region" evidence="1">
    <location>
        <begin position="223"/>
        <end position="250"/>
    </location>
</feature>
<protein>
    <submittedName>
        <fullName evidence="6">DUF4349 domain-containing protein</fullName>
    </submittedName>
</protein>
<keyword evidence="3" id="KW-1133">Transmembrane helix</keyword>
<evidence type="ECO:0000256" key="1">
    <source>
        <dbReference type="SAM" id="Coils"/>
    </source>
</evidence>
<keyword evidence="4" id="KW-0732">Signal</keyword>
<evidence type="ECO:0000313" key="7">
    <source>
        <dbReference type="Proteomes" id="UP000309676"/>
    </source>
</evidence>
<proteinExistence type="predicted"/>
<feature type="domain" description="DUF4349" evidence="5">
    <location>
        <begin position="107"/>
        <end position="322"/>
    </location>
</feature>
<feature type="transmembrane region" description="Helical" evidence="3">
    <location>
        <begin position="291"/>
        <end position="324"/>
    </location>
</feature>
<evidence type="ECO:0000259" key="5">
    <source>
        <dbReference type="Pfam" id="PF14257"/>
    </source>
</evidence>
<dbReference type="PROSITE" id="PS51257">
    <property type="entry name" value="PROKAR_LIPOPROTEIN"/>
    <property type="match status" value="1"/>
</dbReference>
<dbReference type="Proteomes" id="UP000309676">
    <property type="component" value="Unassembled WGS sequence"/>
</dbReference>
<keyword evidence="3" id="KW-0812">Transmembrane</keyword>
<evidence type="ECO:0000256" key="4">
    <source>
        <dbReference type="SAM" id="SignalP"/>
    </source>
</evidence>
<dbReference type="Pfam" id="PF14257">
    <property type="entry name" value="DUF4349"/>
    <property type="match status" value="1"/>
</dbReference>
<dbReference type="CDD" id="cd12087">
    <property type="entry name" value="TM_EGFR-like"/>
    <property type="match status" value="1"/>
</dbReference>
<reference evidence="6 7" key="1">
    <citation type="submission" date="2019-05" db="EMBL/GenBank/DDBJ databases">
        <authorList>
            <person name="Narsing Rao M.P."/>
            <person name="Li W.J."/>
        </authorList>
    </citation>
    <scope>NUCLEOTIDE SEQUENCE [LARGE SCALE GENOMIC DNA]</scope>
    <source>
        <strain evidence="6 7">SYSU_K30003</strain>
    </source>
</reference>
<organism evidence="6 7">
    <name type="scientific">Paenibacillus antri</name>
    <dbReference type="NCBI Taxonomy" id="2582848"/>
    <lineage>
        <taxon>Bacteria</taxon>
        <taxon>Bacillati</taxon>
        <taxon>Bacillota</taxon>
        <taxon>Bacilli</taxon>
        <taxon>Bacillales</taxon>
        <taxon>Paenibacillaceae</taxon>
        <taxon>Paenibacillus</taxon>
    </lineage>
</organism>
<accession>A0A5R9G219</accession>
<keyword evidence="1" id="KW-0175">Coiled coil</keyword>
<evidence type="ECO:0000256" key="2">
    <source>
        <dbReference type="SAM" id="MobiDB-lite"/>
    </source>
</evidence>
<feature type="region of interest" description="Disordered" evidence="2">
    <location>
        <begin position="27"/>
        <end position="53"/>
    </location>
</feature>
<dbReference type="OrthoDB" id="5381491at2"/>
<dbReference type="InterPro" id="IPR025645">
    <property type="entry name" value="DUF4349"/>
</dbReference>
<name>A0A5R9G219_9BACL</name>
<keyword evidence="7" id="KW-1185">Reference proteome</keyword>
<sequence>MQRKRKWEGKKWIAVALLALAALTAGCSGSGGSSADRASSGTAEMASSESANVAMETPAEAPMADMMYSKAEEGAAAGEGASSGDAVLAGGAAPSGTAVAPVAAQGRMLIYKANVTMEVESYADTYTAVQNLIHLSGGYLLQFSEQAGGSEKSGLFTIKVPAADFGGFMDRLEEIPNAGLNRSMNAQDVSEEFVDLEARLKAKELVESRYLKYMEQASRSEDLIRYTNELAAIQEEIERLKGRMRYLQQNVDFSTIELRVYERSGLGLASQGGDATLAEKMSAALKSSLNALVVVAEGVMIVVAGALPVIVVAILVGTPIYWFVRRRKAKNEKNRPLIP</sequence>
<evidence type="ECO:0000256" key="3">
    <source>
        <dbReference type="SAM" id="Phobius"/>
    </source>
</evidence>
<comment type="caution">
    <text evidence="6">The sequence shown here is derived from an EMBL/GenBank/DDBJ whole genome shotgun (WGS) entry which is preliminary data.</text>
</comment>
<dbReference type="RefSeq" id="WP_138196102.1">
    <property type="nucleotide sequence ID" value="NZ_VCIW01000015.1"/>
</dbReference>
<feature type="chain" id="PRO_5039036749" evidence="4">
    <location>
        <begin position="22"/>
        <end position="339"/>
    </location>
</feature>
<gene>
    <name evidence="6" type="ORF">FE782_20420</name>
</gene>
<dbReference type="AlphaFoldDB" id="A0A5R9G219"/>
<evidence type="ECO:0000313" key="6">
    <source>
        <dbReference type="EMBL" id="TLS50392.1"/>
    </source>
</evidence>